<dbReference type="AlphaFoldDB" id="V5L1T1"/>
<feature type="signal peptide" evidence="4">
    <location>
        <begin position="1"/>
        <end position="15"/>
    </location>
</feature>
<accession>V5L1T1</accession>
<keyword evidence="2" id="KW-1015">Disulfide bond</keyword>
<evidence type="ECO:0000259" key="5">
    <source>
        <dbReference type="PROSITE" id="PS01180"/>
    </source>
</evidence>
<feature type="domain" description="CUB" evidence="5">
    <location>
        <begin position="57"/>
        <end position="156"/>
    </location>
</feature>
<dbReference type="PANTHER" id="PTHR24251">
    <property type="entry name" value="OVOCHYMASE-RELATED"/>
    <property type="match status" value="1"/>
</dbReference>
<evidence type="ECO:0000256" key="1">
    <source>
        <dbReference type="ARBA" id="ARBA00022737"/>
    </source>
</evidence>
<dbReference type="SUPFAM" id="SSF49854">
    <property type="entry name" value="Spermadhesin, CUB domain"/>
    <property type="match status" value="2"/>
</dbReference>
<sequence>MRSLLLLVLVGAAQGWFLDPRDSEACVIKPEAPKTRFIDATVVPQAILSPNYNNSDPDAEYPDNTLCRWQVRVNGTDTWKVSVFNLDIENATDCRFDSLEIFSGTTNDPANSLLRVCGTYPFGSGVDINGEDIFIQFESNDNGIVGNGFALRAGKEITNDACDGAAQDFISTADTKSFVFMSRDFPANYLNNELCAWNFIGLPGENIRLGFTDFELEDCCSCDHLQLYATQYIQTKTGQGAGTEIFTLPSSLTRWPREE</sequence>
<evidence type="ECO:0000256" key="3">
    <source>
        <dbReference type="PROSITE-ProRule" id="PRU00059"/>
    </source>
</evidence>
<evidence type="ECO:0000313" key="6">
    <source>
        <dbReference type="EMBL" id="AHA44499.1"/>
    </source>
</evidence>
<comment type="caution">
    <text evidence="3">Lacks conserved residue(s) required for the propagation of feature annotation.</text>
</comment>
<dbReference type="EMBL" id="KF479368">
    <property type="protein sequence ID" value="AHA44499.1"/>
    <property type="molecule type" value="mRNA"/>
</dbReference>
<dbReference type="Gene3D" id="2.60.120.290">
    <property type="entry name" value="Spermadhesin, CUB domain"/>
    <property type="match status" value="2"/>
</dbReference>
<name>V5L1T1_PECGU</name>
<organism evidence="6">
    <name type="scientific">Pectinaria gouldii</name>
    <name type="common">Trumpet worm</name>
    <name type="synonym">Ice-cream cone worm</name>
    <dbReference type="NCBI Taxonomy" id="260746"/>
    <lineage>
        <taxon>Eukaryota</taxon>
        <taxon>Metazoa</taxon>
        <taxon>Spiralia</taxon>
        <taxon>Lophotrochozoa</taxon>
        <taxon>Annelida</taxon>
        <taxon>Polychaeta</taxon>
        <taxon>Sedentaria</taxon>
        <taxon>Canalipalpata</taxon>
        <taxon>Terebellida</taxon>
        <taxon>Terebelliformia</taxon>
        <taxon>Pectinariidae</taxon>
        <taxon>Pectinaria</taxon>
    </lineage>
</organism>
<dbReference type="CDD" id="cd00041">
    <property type="entry name" value="CUB"/>
    <property type="match status" value="2"/>
</dbReference>
<reference evidence="6" key="1">
    <citation type="submission" date="2013-07" db="EMBL/GenBank/DDBJ databases">
        <authorList>
            <person name="Miller C.S."/>
            <person name="Schiller A.D."/>
            <person name="Rohr K.E."/>
            <person name="Rackow A.R."/>
            <person name="Dean M.A."/>
        </authorList>
    </citation>
    <scope>NUCLEOTIDE SEQUENCE</scope>
</reference>
<dbReference type="PROSITE" id="PS01180">
    <property type="entry name" value="CUB"/>
    <property type="match status" value="2"/>
</dbReference>
<evidence type="ECO:0000256" key="2">
    <source>
        <dbReference type="ARBA" id="ARBA00023157"/>
    </source>
</evidence>
<keyword evidence="4" id="KW-0732">Signal</keyword>
<proteinExistence type="evidence at transcript level"/>
<dbReference type="InterPro" id="IPR035914">
    <property type="entry name" value="Sperma_CUB_dom_sf"/>
</dbReference>
<dbReference type="InterPro" id="IPR000859">
    <property type="entry name" value="CUB_dom"/>
</dbReference>
<keyword evidence="1" id="KW-0677">Repeat</keyword>
<feature type="domain" description="CUB" evidence="5">
    <location>
        <begin position="162"/>
        <end position="228"/>
    </location>
</feature>
<dbReference type="SMART" id="SM00042">
    <property type="entry name" value="CUB"/>
    <property type="match status" value="1"/>
</dbReference>
<protein>
    <submittedName>
        <fullName evidence="6">CUB domain-containing protein AR26</fullName>
    </submittedName>
</protein>
<dbReference type="PANTHER" id="PTHR24251:SF37">
    <property type="entry name" value="CUB DOMAIN-CONTAINING PROTEIN"/>
    <property type="match status" value="1"/>
</dbReference>
<feature type="chain" id="PRO_5013243584" evidence="4">
    <location>
        <begin position="16"/>
        <end position="259"/>
    </location>
</feature>
<evidence type="ECO:0000256" key="4">
    <source>
        <dbReference type="SAM" id="SignalP"/>
    </source>
</evidence>
<dbReference type="Pfam" id="PF00431">
    <property type="entry name" value="CUB"/>
    <property type="match status" value="2"/>
</dbReference>